<dbReference type="Proteomes" id="UP000027327">
    <property type="component" value="Unassembled WGS sequence"/>
</dbReference>
<evidence type="ECO:0000313" key="1">
    <source>
        <dbReference type="EMBL" id="KCY13984.1"/>
    </source>
</evidence>
<evidence type="ECO:0000313" key="2">
    <source>
        <dbReference type="Proteomes" id="UP000027327"/>
    </source>
</evidence>
<name>A0A062HYK7_ACIBA</name>
<dbReference type="AlphaFoldDB" id="A0A062HYK7"/>
<dbReference type="EMBL" id="JMOD01000111">
    <property type="protein sequence ID" value="KCY13984.1"/>
    <property type="molecule type" value="Genomic_DNA"/>
</dbReference>
<protein>
    <submittedName>
        <fullName evidence="1">Putative tolerance to group A colicin</fullName>
    </submittedName>
</protein>
<reference evidence="1 2" key="1">
    <citation type="submission" date="2014-04" db="EMBL/GenBank/DDBJ databases">
        <title>Comparative genomics and transcriptomics to identify genetic mechanisms underlying the emergence of carbapenem resistant Acinetobacter baumannii (CRAb).</title>
        <authorList>
            <person name="Harris A.D."/>
            <person name="Johnson K.J."/>
            <person name="George J."/>
            <person name="Nadendla S."/>
            <person name="Daugherty S.C."/>
            <person name="Parankush S."/>
            <person name="Sadzewicz L."/>
            <person name="Tallon L."/>
            <person name="Sengamalay N."/>
            <person name="Hazen T.H."/>
            <person name="Rasko D.A."/>
        </authorList>
    </citation>
    <scope>NUCLEOTIDE SEQUENCE [LARGE SCALE GENOMIC DNA]</scope>
    <source>
        <strain evidence="1 2">21072</strain>
    </source>
</reference>
<accession>A0A062HYK7</accession>
<organism evidence="1 2">
    <name type="scientific">Acinetobacter baumannii 21072</name>
    <dbReference type="NCBI Taxonomy" id="1310697"/>
    <lineage>
        <taxon>Bacteria</taxon>
        <taxon>Pseudomonadati</taxon>
        <taxon>Pseudomonadota</taxon>
        <taxon>Gammaproteobacteria</taxon>
        <taxon>Moraxellales</taxon>
        <taxon>Moraxellaceae</taxon>
        <taxon>Acinetobacter</taxon>
        <taxon>Acinetobacter calcoaceticus/baumannii complex</taxon>
    </lineage>
</organism>
<gene>
    <name evidence="1" type="ORF">J596_3756</name>
</gene>
<proteinExistence type="predicted"/>
<feature type="non-terminal residue" evidence="1">
    <location>
        <position position="1"/>
    </location>
</feature>
<sequence>AKSESVYSDRALFAEEMIALLQRQSVGSSQEDA</sequence>
<comment type="caution">
    <text evidence="1">The sequence shown here is derived from an EMBL/GenBank/DDBJ whole genome shotgun (WGS) entry which is preliminary data.</text>
</comment>